<dbReference type="InterPro" id="IPR011042">
    <property type="entry name" value="6-blade_b-propeller_TolB-like"/>
</dbReference>
<dbReference type="RefSeq" id="WP_342676710.1">
    <property type="nucleotide sequence ID" value="NZ_JBCGCU010000003.1"/>
</dbReference>
<evidence type="ECO:0000256" key="3">
    <source>
        <dbReference type="ARBA" id="ARBA00022618"/>
    </source>
</evidence>
<evidence type="ECO:0000256" key="5">
    <source>
        <dbReference type="ARBA" id="ARBA00022764"/>
    </source>
</evidence>
<dbReference type="Proteomes" id="UP001447008">
    <property type="component" value="Unassembled WGS sequence"/>
</dbReference>
<evidence type="ECO:0000313" key="10">
    <source>
        <dbReference type="Proteomes" id="UP001447008"/>
    </source>
</evidence>
<evidence type="ECO:0000256" key="4">
    <source>
        <dbReference type="ARBA" id="ARBA00022729"/>
    </source>
</evidence>
<comment type="function">
    <text evidence="7">Part of the Tol-Pal system, which plays a role in outer membrane invagination during cell division and is important for maintaining outer membrane integrity.</text>
</comment>
<dbReference type="NCBIfam" id="TIGR02800">
    <property type="entry name" value="propeller_TolB"/>
    <property type="match status" value="1"/>
</dbReference>
<comment type="subunit">
    <text evidence="7">The Tol-Pal system is composed of five core proteins: the inner membrane proteins TolA, TolQ and TolR, the periplasmic protein TolB and the outer membrane protein Pal. They form a network linking the inner and outer membranes and the peptidoglycan layer.</text>
</comment>
<evidence type="ECO:0000256" key="6">
    <source>
        <dbReference type="ARBA" id="ARBA00023306"/>
    </source>
</evidence>
<feature type="signal peptide" evidence="7">
    <location>
        <begin position="1"/>
        <end position="22"/>
    </location>
</feature>
<dbReference type="Gene3D" id="2.120.10.30">
    <property type="entry name" value="TolB, C-terminal domain"/>
    <property type="match status" value="1"/>
</dbReference>
<evidence type="ECO:0000256" key="1">
    <source>
        <dbReference type="ARBA" id="ARBA00004418"/>
    </source>
</evidence>
<dbReference type="SUPFAM" id="SSF69304">
    <property type="entry name" value="Tricorn protease N-terminal domain"/>
    <property type="match status" value="1"/>
</dbReference>
<comment type="caution">
    <text evidence="9">The sequence shown here is derived from an EMBL/GenBank/DDBJ whole genome shotgun (WGS) entry which is preliminary data.</text>
</comment>
<name>A0ABU9MZ40_9GAMM</name>
<dbReference type="Gene3D" id="3.40.50.10070">
    <property type="entry name" value="TolB, N-terminal domain"/>
    <property type="match status" value="1"/>
</dbReference>
<reference evidence="9 10" key="1">
    <citation type="submission" date="2024-03" db="EMBL/GenBank/DDBJ databases">
        <title>Pseudoalteromonas qingdaonensis sp. nov., isolated from the intestines of marine benthic organisms.</title>
        <authorList>
            <person name="Lin X."/>
            <person name="Fang S."/>
            <person name="Hu X."/>
        </authorList>
    </citation>
    <scope>NUCLEOTIDE SEQUENCE [LARGE SCALE GENOMIC DNA]</scope>
    <source>
        <strain evidence="9 10">YIC-827</strain>
    </source>
</reference>
<evidence type="ECO:0000259" key="8">
    <source>
        <dbReference type="Pfam" id="PF04052"/>
    </source>
</evidence>
<dbReference type="Pfam" id="PF07676">
    <property type="entry name" value="PD40"/>
    <property type="match status" value="4"/>
</dbReference>
<comment type="subcellular location">
    <subcellularLocation>
        <location evidence="1 7">Periplasm</location>
    </subcellularLocation>
</comment>
<comment type="similarity">
    <text evidence="2 7">Belongs to the TolB family.</text>
</comment>
<evidence type="ECO:0000256" key="7">
    <source>
        <dbReference type="HAMAP-Rule" id="MF_00671"/>
    </source>
</evidence>
<feature type="chain" id="PRO_5044937618" description="Tol-Pal system protein TolB" evidence="7">
    <location>
        <begin position="23"/>
        <end position="451"/>
    </location>
</feature>
<dbReference type="PANTHER" id="PTHR36842:SF1">
    <property type="entry name" value="PROTEIN TOLB"/>
    <property type="match status" value="1"/>
</dbReference>
<dbReference type="InterPro" id="IPR014167">
    <property type="entry name" value="Tol-Pal_TolB"/>
</dbReference>
<protein>
    <recommendedName>
        <fullName evidence="7">Tol-Pal system protein TolB</fullName>
    </recommendedName>
</protein>
<gene>
    <name evidence="7 9" type="primary">tolB</name>
    <name evidence="9" type="ORF">WCN91_04480</name>
</gene>
<evidence type="ECO:0000256" key="2">
    <source>
        <dbReference type="ARBA" id="ARBA00009820"/>
    </source>
</evidence>
<keyword evidence="3 7" id="KW-0132">Cell division</keyword>
<evidence type="ECO:0000313" key="9">
    <source>
        <dbReference type="EMBL" id="MEM0514698.1"/>
    </source>
</evidence>
<keyword evidence="6 7" id="KW-0131">Cell cycle</keyword>
<feature type="domain" description="TolB N-terminal" evidence="8">
    <location>
        <begin position="24"/>
        <end position="126"/>
    </location>
</feature>
<dbReference type="HAMAP" id="MF_00671">
    <property type="entry name" value="TolB"/>
    <property type="match status" value="1"/>
</dbReference>
<organism evidence="9 10">
    <name type="scientific">Pseudoalteromonas qingdaonensis</name>
    <dbReference type="NCBI Taxonomy" id="3131913"/>
    <lineage>
        <taxon>Bacteria</taxon>
        <taxon>Pseudomonadati</taxon>
        <taxon>Pseudomonadota</taxon>
        <taxon>Gammaproteobacteria</taxon>
        <taxon>Alteromonadales</taxon>
        <taxon>Pseudoalteromonadaceae</taxon>
        <taxon>Pseudoalteromonas</taxon>
    </lineage>
</organism>
<dbReference type="InterPro" id="IPR007195">
    <property type="entry name" value="TolB_N"/>
</dbReference>
<sequence precursor="true">MIRLCRVVAVSLLASMSMWAQAALEIVITEGVDSARPIAVVPFTYKGTGEMPMRISEVVAADLRRSGKFKPIANIDMPQRPSSDADVDYGAWAQRGVEAIVVGTVEQQSAGRYLVSFELIDVLRGQITGGKTRVLNNGQLVNSEDHVLDARETVISASSFRRYGHRISDVVYEALTGERGAFLTKIAYIIVREQDDKPYQLVVADYDGFNEQVLLRSKEPLMSPAWSPDGNKLAYVTFENRQSQIFIQDIYSGQRQLITTHPGINGAPKFSPDGTKLALVLSKDRTGATELYLYDLITKQERRLTRHRSIDTEPTWHPNGKELMFTSERGGNAQIYKLNLDSGRVQRVTFDGDMNLNGSVTPDGKHLVMVNRTLGQYHIGKKDLNNGDFHVLTRTRLDESPSVAPNGSMIIYSTMHNNKNVLALVSMDGRFKARLPVLDGQVKSPAWSPFL</sequence>
<accession>A0ABU9MZ40</accession>
<keyword evidence="5 7" id="KW-0574">Periplasm</keyword>
<keyword evidence="4 7" id="KW-0732">Signal</keyword>
<dbReference type="InterPro" id="IPR011659">
    <property type="entry name" value="WD40"/>
</dbReference>
<dbReference type="PANTHER" id="PTHR36842">
    <property type="entry name" value="PROTEIN TOLB HOMOLOG"/>
    <property type="match status" value="1"/>
</dbReference>
<keyword evidence="10" id="KW-1185">Reference proteome</keyword>
<proteinExistence type="inferred from homology"/>
<dbReference type="EMBL" id="JBCGCU010000003">
    <property type="protein sequence ID" value="MEM0514698.1"/>
    <property type="molecule type" value="Genomic_DNA"/>
</dbReference>
<dbReference type="Pfam" id="PF04052">
    <property type="entry name" value="TolB_N"/>
    <property type="match status" value="1"/>
</dbReference>
<dbReference type="SUPFAM" id="SSF52964">
    <property type="entry name" value="TolB, N-terminal domain"/>
    <property type="match status" value="1"/>
</dbReference>